<evidence type="ECO:0000259" key="3">
    <source>
        <dbReference type="SMART" id="SM00903"/>
    </source>
</evidence>
<keyword evidence="5" id="KW-1185">Reference proteome</keyword>
<comment type="similarity">
    <text evidence="1">Belongs to the non-flavoprotein flavin reductase family.</text>
</comment>
<dbReference type="RefSeq" id="WP_203659858.1">
    <property type="nucleotide sequence ID" value="NZ_BAAAZM010000007.1"/>
</dbReference>
<protein>
    <recommendedName>
        <fullName evidence="3">Flavin reductase like domain-containing protein</fullName>
    </recommendedName>
</protein>
<keyword evidence="2" id="KW-0560">Oxidoreductase</keyword>
<dbReference type="InterPro" id="IPR012349">
    <property type="entry name" value="Split_barrel_FMN-bd"/>
</dbReference>
<evidence type="ECO:0000256" key="2">
    <source>
        <dbReference type="ARBA" id="ARBA00023002"/>
    </source>
</evidence>
<evidence type="ECO:0000313" key="4">
    <source>
        <dbReference type="EMBL" id="GID13133.1"/>
    </source>
</evidence>
<dbReference type="EMBL" id="BOMB01000023">
    <property type="protein sequence ID" value="GID13133.1"/>
    <property type="molecule type" value="Genomic_DNA"/>
</dbReference>
<gene>
    <name evidence="4" type="ORF">Aru02nite_40220</name>
</gene>
<dbReference type="InterPro" id="IPR002563">
    <property type="entry name" value="Flavin_Rdtase-like_dom"/>
</dbReference>
<organism evidence="4 5">
    <name type="scientific">Actinocatenispora rupis</name>
    <dbReference type="NCBI Taxonomy" id="519421"/>
    <lineage>
        <taxon>Bacteria</taxon>
        <taxon>Bacillati</taxon>
        <taxon>Actinomycetota</taxon>
        <taxon>Actinomycetes</taxon>
        <taxon>Micromonosporales</taxon>
        <taxon>Micromonosporaceae</taxon>
        <taxon>Actinocatenispora</taxon>
    </lineage>
</organism>
<sequence>MDAGAEIHGENPYVAPAELRDPVRRLRGRLTAPVTLWTAGSGAGRAGLTVASVLVVAGEPGVVVGMLDPDSDLADAIEEHGRFAVTPLGWEQRLLADRFGLLAPAPGGLFAQESWTDTDWGPVPAGAGTWLGCRVTGTAGAGWSRRVDGEIEHLELGDDEPALAYRRGRYHRIDPT</sequence>
<dbReference type="SUPFAM" id="SSF50475">
    <property type="entry name" value="FMN-binding split barrel"/>
    <property type="match status" value="1"/>
</dbReference>
<dbReference type="Gene3D" id="2.30.110.10">
    <property type="entry name" value="Electron Transport, Fmn-binding Protein, Chain A"/>
    <property type="match status" value="1"/>
</dbReference>
<dbReference type="SMART" id="SM00903">
    <property type="entry name" value="Flavin_Reduct"/>
    <property type="match status" value="1"/>
</dbReference>
<comment type="caution">
    <text evidence="4">The sequence shown here is derived from an EMBL/GenBank/DDBJ whole genome shotgun (WGS) entry which is preliminary data.</text>
</comment>
<feature type="domain" description="Flavin reductase like" evidence="3">
    <location>
        <begin position="27"/>
        <end position="172"/>
    </location>
</feature>
<evidence type="ECO:0000313" key="5">
    <source>
        <dbReference type="Proteomes" id="UP000612808"/>
    </source>
</evidence>
<proteinExistence type="inferred from homology"/>
<evidence type="ECO:0000256" key="1">
    <source>
        <dbReference type="ARBA" id="ARBA00008898"/>
    </source>
</evidence>
<dbReference type="Pfam" id="PF01613">
    <property type="entry name" value="Flavin_Reduct"/>
    <property type="match status" value="1"/>
</dbReference>
<name>A0A8J3J2S6_9ACTN</name>
<dbReference type="InterPro" id="IPR050268">
    <property type="entry name" value="NADH-dep_flavin_reductase"/>
</dbReference>
<dbReference type="PANTHER" id="PTHR30466">
    <property type="entry name" value="FLAVIN REDUCTASE"/>
    <property type="match status" value="1"/>
</dbReference>
<reference evidence="4" key="1">
    <citation type="submission" date="2021-01" db="EMBL/GenBank/DDBJ databases">
        <title>Whole genome shotgun sequence of Actinocatenispora rupis NBRC 107355.</title>
        <authorList>
            <person name="Komaki H."/>
            <person name="Tamura T."/>
        </authorList>
    </citation>
    <scope>NUCLEOTIDE SEQUENCE</scope>
    <source>
        <strain evidence="4">NBRC 107355</strain>
    </source>
</reference>
<dbReference type="PANTHER" id="PTHR30466:SF11">
    <property type="entry name" value="FLAVIN-DEPENDENT MONOOXYGENASE, REDUCTASE SUBUNIT HSAB"/>
    <property type="match status" value="1"/>
</dbReference>
<dbReference type="GO" id="GO:0010181">
    <property type="term" value="F:FMN binding"/>
    <property type="evidence" value="ECO:0007669"/>
    <property type="project" value="InterPro"/>
</dbReference>
<accession>A0A8J3J2S6</accession>
<dbReference type="AlphaFoldDB" id="A0A8J3J2S6"/>
<dbReference type="Proteomes" id="UP000612808">
    <property type="component" value="Unassembled WGS sequence"/>
</dbReference>
<dbReference type="GO" id="GO:0042602">
    <property type="term" value="F:riboflavin reductase (NADPH) activity"/>
    <property type="evidence" value="ECO:0007669"/>
    <property type="project" value="TreeGrafter"/>
</dbReference>